<dbReference type="MEROPS" id="M20.A02"/>
<dbReference type="InterPro" id="IPR017439">
    <property type="entry name" value="Amidohydrolase"/>
</dbReference>
<protein>
    <recommendedName>
        <fullName evidence="6">Peptidase M20 dimerisation domain-containing protein</fullName>
    </recommendedName>
</protein>
<dbReference type="Gene3D" id="3.40.630.10">
    <property type="entry name" value="Zn peptidases"/>
    <property type="match status" value="2"/>
</dbReference>
<dbReference type="EnsemblPlants" id="OPUNC07G08430.3">
    <property type="protein sequence ID" value="OPUNC07G08430.3"/>
    <property type="gene ID" value="OPUNC07G08430"/>
</dbReference>
<dbReference type="Gene3D" id="3.30.70.360">
    <property type="match status" value="2"/>
</dbReference>
<evidence type="ECO:0000256" key="2">
    <source>
        <dbReference type="ARBA" id="ARBA00006153"/>
    </source>
</evidence>
<dbReference type="NCBIfam" id="TIGR01891">
    <property type="entry name" value="amidohydrolases"/>
    <property type="match status" value="2"/>
</dbReference>
<dbReference type="InterPro" id="IPR011650">
    <property type="entry name" value="Peptidase_M20_dimer"/>
</dbReference>
<dbReference type="InterPro" id="IPR036264">
    <property type="entry name" value="Bact_exopeptidase_dim_dom"/>
</dbReference>
<dbReference type="InterPro" id="IPR002933">
    <property type="entry name" value="Peptidase_M20"/>
</dbReference>
<dbReference type="GO" id="GO:0010179">
    <property type="term" value="F:IAA-Ala conjugate hydrolase activity"/>
    <property type="evidence" value="ECO:0007669"/>
    <property type="project" value="TreeGrafter"/>
</dbReference>
<accession>A0A0E0LIZ8</accession>
<feature type="domain" description="Peptidase M20 dimerisation" evidence="6">
    <location>
        <begin position="635"/>
        <end position="731"/>
    </location>
</feature>
<evidence type="ECO:0000256" key="5">
    <source>
        <dbReference type="SAM" id="SignalP"/>
    </source>
</evidence>
<keyword evidence="4" id="KW-0378">Hydrolase</keyword>
<dbReference type="SUPFAM" id="SSF55031">
    <property type="entry name" value="Bacterial exopeptidase dimerisation domain"/>
    <property type="match status" value="2"/>
</dbReference>
<name>A0A0E0LIZ8_ORYPU</name>
<dbReference type="STRING" id="4537.A0A0E0LIZ8"/>
<comment type="similarity">
    <text evidence="2">Belongs to the peptidase M20 family.</text>
</comment>
<feature type="chain" id="PRO_5002366335" description="Peptidase M20 dimerisation domain-containing protein" evidence="5">
    <location>
        <begin position="29"/>
        <end position="851"/>
    </location>
</feature>
<dbReference type="Pfam" id="PF07687">
    <property type="entry name" value="M20_dimer"/>
    <property type="match status" value="2"/>
</dbReference>
<dbReference type="eggNOG" id="ENOG502QQEM">
    <property type="taxonomic scope" value="Eukaryota"/>
</dbReference>
<comment type="function">
    <text evidence="1">Hydrolyzes certain amino acid conjugates of the plant growth regulator indole-3-acetic acid (IAA).</text>
</comment>
<feature type="domain" description="Peptidase M20 dimerisation" evidence="6">
    <location>
        <begin position="226"/>
        <end position="301"/>
    </location>
</feature>
<dbReference type="AlphaFoldDB" id="A0A0E0LIZ8"/>
<reference evidence="7" key="1">
    <citation type="submission" date="2015-04" db="UniProtKB">
        <authorList>
            <consortium name="EnsemblPlants"/>
        </authorList>
    </citation>
    <scope>IDENTIFICATION</scope>
</reference>
<proteinExistence type="inferred from homology"/>
<evidence type="ECO:0000256" key="1">
    <source>
        <dbReference type="ARBA" id="ARBA00003007"/>
    </source>
</evidence>
<evidence type="ECO:0000313" key="7">
    <source>
        <dbReference type="EnsemblPlants" id="OPUNC07G08430.3"/>
    </source>
</evidence>
<dbReference type="GO" id="GO:0005783">
    <property type="term" value="C:endoplasmic reticulum"/>
    <property type="evidence" value="ECO:0007669"/>
    <property type="project" value="TreeGrafter"/>
</dbReference>
<organism evidence="7">
    <name type="scientific">Oryza punctata</name>
    <name type="common">Red rice</name>
    <dbReference type="NCBI Taxonomy" id="4537"/>
    <lineage>
        <taxon>Eukaryota</taxon>
        <taxon>Viridiplantae</taxon>
        <taxon>Streptophyta</taxon>
        <taxon>Embryophyta</taxon>
        <taxon>Tracheophyta</taxon>
        <taxon>Spermatophyta</taxon>
        <taxon>Magnoliopsida</taxon>
        <taxon>Liliopsida</taxon>
        <taxon>Poales</taxon>
        <taxon>Poaceae</taxon>
        <taxon>BOP clade</taxon>
        <taxon>Oryzoideae</taxon>
        <taxon>Oryzeae</taxon>
        <taxon>Oryzinae</taxon>
        <taxon>Oryza</taxon>
    </lineage>
</organism>
<evidence type="ECO:0000313" key="8">
    <source>
        <dbReference type="Proteomes" id="UP000026962"/>
    </source>
</evidence>
<evidence type="ECO:0000259" key="6">
    <source>
        <dbReference type="Pfam" id="PF07687"/>
    </source>
</evidence>
<evidence type="ECO:0000256" key="4">
    <source>
        <dbReference type="ARBA" id="ARBA00022801"/>
    </source>
</evidence>
<evidence type="ECO:0000256" key="3">
    <source>
        <dbReference type="ARBA" id="ARBA00022729"/>
    </source>
</evidence>
<reference evidence="7" key="2">
    <citation type="submission" date="2018-05" db="EMBL/GenBank/DDBJ databases">
        <title>OpunRS2 (Oryza punctata Reference Sequence Version 2).</title>
        <authorList>
            <person name="Zhang J."/>
            <person name="Kudrna D."/>
            <person name="Lee S."/>
            <person name="Talag J."/>
            <person name="Welchert J."/>
            <person name="Wing R.A."/>
        </authorList>
    </citation>
    <scope>NUCLEOTIDE SEQUENCE [LARGE SCALE GENOMIC DNA]</scope>
</reference>
<dbReference type="Pfam" id="PF01546">
    <property type="entry name" value="Peptidase_M20"/>
    <property type="match status" value="2"/>
</dbReference>
<feature type="signal peptide" evidence="5">
    <location>
        <begin position="1"/>
        <end position="28"/>
    </location>
</feature>
<keyword evidence="3 5" id="KW-0732">Signal</keyword>
<sequence>MAASSPSTTRLLALLLVLTFFFFCLALASVSAAAAGEDDLLAAAREPGMAEWLRGVRRRIHRHPELAFEEVRTSELVRAELDAIGVPYQWPVARTGVVATIAGDGGGDGPVVALRADMDALPVQELVDWEHKSQENGKMHACGHDAHTAMLLGAAKLLQQRKNELKGTVKLVFQPAEEGSGGAYYVLQEGVLNDVSAMFGMHVDPALPVGVVAARPGPFAATSGRFLATITGKGGHAAFPHDAIDPVVAASNAILSLQQIVAREIDPLQGAVVSITFVKGGEAYNVIPQSVEFGGTMRSMTDEVLNIYFRSKFGQIVEGQAAVHQCGGAVDFMEEAMRPYPAVVNDEGMYAHARAAAERLLGVDGVRVAPQLMGAEDFGFYAARMASAFFTIGVGNASNARAHTTHSPHFVVDEAALPVGAALHAAIAIDYLSKHASSTELEPPRSLALGDDLLAEAGAPGFAGWLRGLRRRIHQRPELAFHEVRTSELVRAELDAIGVPYAWPVARTGVVATIDGGAGAGPVVALRADMDALPLQELVDWEFKSQEKGMMHACGHDAHVTMLLGAAKLLQSRKDELKGTIKLVFQPAEEGHAGAYHVLESGLLDDVSAIFGLHVIPNLPVGVVASRPGPFMSAAARFTATFTGKGGHAGVPHDAVDPVVAVSSAVLSLQQLVSRETDPLEAAVVSITMLKGGDAYNVIPESASLGGTFRSMTDEGLAYLMKRIREIIEGQAGVNRCAAAVDFLEEELRPYPATVNDDGMYGHGKEVAEAMLGEANVRVAAQTMGGEDFAFYARRAPGAFFFIGVGNETTMEPAAPPVHSPHFVLDERALPVGAALHAAVAIEYLNKHDCS</sequence>
<dbReference type="FunFam" id="3.40.630.10:FF:000234">
    <property type="entry name" value="Os07g0249900 protein"/>
    <property type="match status" value="1"/>
</dbReference>
<dbReference type="FunFam" id="3.30.70.360:FF:000001">
    <property type="entry name" value="N-acetyldiaminopimelate deacetylase"/>
    <property type="match status" value="2"/>
</dbReference>
<dbReference type="Proteomes" id="UP000026962">
    <property type="component" value="Chromosome 7"/>
</dbReference>
<dbReference type="Gramene" id="OPUNC07G08430.3">
    <property type="protein sequence ID" value="OPUNC07G08430.3"/>
    <property type="gene ID" value="OPUNC07G08430"/>
</dbReference>
<dbReference type="SUPFAM" id="SSF53187">
    <property type="entry name" value="Zn-dependent exopeptidases"/>
    <property type="match status" value="2"/>
</dbReference>
<dbReference type="PANTHER" id="PTHR11014:SF149">
    <property type="entry name" value="IAA-AMINO ACID HYDROLASE ILR1-LIKE 8"/>
    <property type="match status" value="1"/>
</dbReference>
<dbReference type="PANTHER" id="PTHR11014">
    <property type="entry name" value="PEPTIDASE M20 FAMILY MEMBER"/>
    <property type="match status" value="1"/>
</dbReference>
<dbReference type="CDD" id="cd08017">
    <property type="entry name" value="M20_IAA_Hyd"/>
    <property type="match status" value="2"/>
</dbReference>
<keyword evidence="8" id="KW-1185">Reference proteome</keyword>
<dbReference type="InterPro" id="IPR044757">
    <property type="entry name" value="ILR1-like_Hyd"/>
</dbReference>
<dbReference type="GO" id="GO:0009850">
    <property type="term" value="P:auxin metabolic process"/>
    <property type="evidence" value="ECO:0007669"/>
    <property type="project" value="InterPro"/>
</dbReference>